<comment type="caution">
    <text evidence="3">The sequence shown here is derived from an EMBL/GenBank/DDBJ whole genome shotgun (WGS) entry which is preliminary data.</text>
</comment>
<gene>
    <name evidence="3" type="ORF">EV138_2814</name>
</gene>
<evidence type="ECO:0000256" key="2">
    <source>
        <dbReference type="SAM" id="SignalP"/>
    </source>
</evidence>
<dbReference type="AlphaFoldDB" id="A0A4R7TB32"/>
<accession>A0A4R7TB32</accession>
<dbReference type="PROSITE" id="PS51257">
    <property type="entry name" value="PROKAR_LIPOPROTEIN"/>
    <property type="match status" value="1"/>
</dbReference>
<protein>
    <submittedName>
        <fullName evidence="3">Uncharacterized protein</fullName>
    </submittedName>
</protein>
<feature type="chain" id="PRO_5039428820" evidence="2">
    <location>
        <begin position="26"/>
        <end position="322"/>
    </location>
</feature>
<dbReference type="Proteomes" id="UP000295151">
    <property type="component" value="Unassembled WGS sequence"/>
</dbReference>
<evidence type="ECO:0000313" key="4">
    <source>
        <dbReference type="Proteomes" id="UP000295151"/>
    </source>
</evidence>
<keyword evidence="2" id="KW-0732">Signal</keyword>
<name>A0A4R7TB32_9ACTN</name>
<proteinExistence type="predicted"/>
<feature type="region of interest" description="Disordered" evidence="1">
    <location>
        <begin position="26"/>
        <end position="56"/>
    </location>
</feature>
<feature type="signal peptide" evidence="2">
    <location>
        <begin position="1"/>
        <end position="25"/>
    </location>
</feature>
<keyword evidence="4" id="KW-1185">Reference proteome</keyword>
<sequence>MRMRSVVGLLGVAALLAGCSGPGNEDAPNVPPLVSVPTTETPTPTPTPTPSDPATSKVADTLCTRVDQTLVRTTLGVPVVEIQPKQLPADFGLPTYDVCQLALSTASNGPVLRMGVSVLPATKTELAAAQKAYAATRAEPAKPVTLGSGGFGTSRFVVFLLGGRLVKVSGPPATPAKYVVLGQEAVRQAPGLPDPAPVIARPECERGTTKAAKVMGAPAIIRRDSETSAGDPVCGWITATGVLYTTARRVTDAEAAMVPIRKAPTSMSVPLGDEGYVDTTTGRGTIRVGTGKLVDLIPIGIAHPDPDTMVAFALSINSLYTR</sequence>
<evidence type="ECO:0000256" key="1">
    <source>
        <dbReference type="SAM" id="MobiDB-lite"/>
    </source>
</evidence>
<evidence type="ECO:0000313" key="3">
    <source>
        <dbReference type="EMBL" id="TDU89252.1"/>
    </source>
</evidence>
<dbReference type="EMBL" id="SOCE01000001">
    <property type="protein sequence ID" value="TDU89252.1"/>
    <property type="molecule type" value="Genomic_DNA"/>
</dbReference>
<reference evidence="3 4" key="1">
    <citation type="submission" date="2019-03" db="EMBL/GenBank/DDBJ databases">
        <title>Genomic Encyclopedia of Type Strains, Phase III (KMG-III): the genomes of soil and plant-associated and newly described type strains.</title>
        <authorList>
            <person name="Whitman W."/>
        </authorList>
    </citation>
    <scope>NUCLEOTIDE SEQUENCE [LARGE SCALE GENOMIC DNA]</scope>
    <source>
        <strain evidence="3 4">VKM Ac-2575</strain>
    </source>
</reference>
<dbReference type="RefSeq" id="WP_238158120.1">
    <property type="nucleotide sequence ID" value="NZ_SOCE01000001.1"/>
</dbReference>
<organism evidence="3 4">
    <name type="scientific">Kribbella voronezhensis</name>
    <dbReference type="NCBI Taxonomy" id="2512212"/>
    <lineage>
        <taxon>Bacteria</taxon>
        <taxon>Bacillati</taxon>
        <taxon>Actinomycetota</taxon>
        <taxon>Actinomycetes</taxon>
        <taxon>Propionibacteriales</taxon>
        <taxon>Kribbellaceae</taxon>
        <taxon>Kribbella</taxon>
    </lineage>
</organism>
<feature type="compositionally biased region" description="Low complexity" evidence="1">
    <location>
        <begin position="32"/>
        <end position="42"/>
    </location>
</feature>